<proteinExistence type="predicted"/>
<name>A0A1G7RID6_9GAMM</name>
<organism evidence="1 2">
    <name type="scientific">Onishia taeanensis</name>
    <dbReference type="NCBI Taxonomy" id="284577"/>
    <lineage>
        <taxon>Bacteria</taxon>
        <taxon>Pseudomonadati</taxon>
        <taxon>Pseudomonadota</taxon>
        <taxon>Gammaproteobacteria</taxon>
        <taxon>Oceanospirillales</taxon>
        <taxon>Halomonadaceae</taxon>
        <taxon>Onishia</taxon>
    </lineage>
</organism>
<gene>
    <name evidence="1" type="ORF">SAMN05216571_104284</name>
</gene>
<accession>A0A1G7RID6</accession>
<sequence>MTTVVGSVIYDMHEYISTTHFPGTATNELKLYDILKLVLCCRFRVVNIPHIYATLFCEQLILIRTVLRVAGS</sequence>
<protein>
    <submittedName>
        <fullName evidence="1">Uncharacterized protein</fullName>
    </submittedName>
</protein>
<keyword evidence="2" id="KW-1185">Reference proteome</keyword>
<reference evidence="1 2" key="1">
    <citation type="submission" date="2016-10" db="EMBL/GenBank/DDBJ databases">
        <authorList>
            <person name="de Groot N.N."/>
        </authorList>
    </citation>
    <scope>NUCLEOTIDE SEQUENCE [LARGE SCALE GENOMIC DNA]</scope>
    <source>
        <strain evidence="1 2">BH539</strain>
    </source>
</reference>
<dbReference type="Proteomes" id="UP000198641">
    <property type="component" value="Unassembled WGS sequence"/>
</dbReference>
<dbReference type="AlphaFoldDB" id="A0A1G7RID6"/>
<evidence type="ECO:0000313" key="2">
    <source>
        <dbReference type="Proteomes" id="UP000198641"/>
    </source>
</evidence>
<dbReference type="EMBL" id="FNCI01000004">
    <property type="protein sequence ID" value="SDG10537.1"/>
    <property type="molecule type" value="Genomic_DNA"/>
</dbReference>
<evidence type="ECO:0000313" key="1">
    <source>
        <dbReference type="EMBL" id="SDG10537.1"/>
    </source>
</evidence>